<dbReference type="SMART" id="SM00028">
    <property type="entry name" value="TPR"/>
    <property type="match status" value="4"/>
</dbReference>
<protein>
    <recommendedName>
        <fullName evidence="2">J domain-containing protein</fullName>
    </recommendedName>
</protein>
<dbReference type="EMBL" id="QEFC01000913">
    <property type="protein sequence ID" value="KAE9462173.1"/>
    <property type="molecule type" value="Genomic_DNA"/>
</dbReference>
<dbReference type="OrthoDB" id="10250354at2759"/>
<dbReference type="PROSITE" id="PS50076">
    <property type="entry name" value="DNAJ_2"/>
    <property type="match status" value="1"/>
</dbReference>
<feature type="domain" description="J" evidence="2">
    <location>
        <begin position="277"/>
        <end position="382"/>
    </location>
</feature>
<dbReference type="Gene3D" id="1.10.287.110">
    <property type="entry name" value="DnaJ domain"/>
    <property type="match status" value="1"/>
</dbReference>
<dbReference type="SMART" id="SM00271">
    <property type="entry name" value="DnaJ"/>
    <property type="match status" value="1"/>
</dbReference>
<dbReference type="SUPFAM" id="SSF46565">
    <property type="entry name" value="Chaperone J-domain"/>
    <property type="match status" value="1"/>
</dbReference>
<dbReference type="InterPro" id="IPR011990">
    <property type="entry name" value="TPR-like_helical_dom_sf"/>
</dbReference>
<dbReference type="Proteomes" id="UP000428333">
    <property type="component" value="Linkage Group LG04"/>
</dbReference>
<dbReference type="InterPro" id="IPR001623">
    <property type="entry name" value="DnaJ_domain"/>
</dbReference>
<dbReference type="CDD" id="cd06257">
    <property type="entry name" value="DnaJ"/>
    <property type="match status" value="1"/>
</dbReference>
<gene>
    <name evidence="3" type="ORF">C3L33_05889</name>
</gene>
<comment type="caution">
    <text evidence="3">The sequence shown here is derived from an EMBL/GenBank/DDBJ whole genome shotgun (WGS) entry which is preliminary data.</text>
</comment>
<organism evidence="3 4">
    <name type="scientific">Rhododendron williamsianum</name>
    <dbReference type="NCBI Taxonomy" id="262921"/>
    <lineage>
        <taxon>Eukaryota</taxon>
        <taxon>Viridiplantae</taxon>
        <taxon>Streptophyta</taxon>
        <taxon>Embryophyta</taxon>
        <taxon>Tracheophyta</taxon>
        <taxon>Spermatophyta</taxon>
        <taxon>Magnoliopsida</taxon>
        <taxon>eudicotyledons</taxon>
        <taxon>Gunneridae</taxon>
        <taxon>Pentapetalae</taxon>
        <taxon>asterids</taxon>
        <taxon>Ericales</taxon>
        <taxon>Ericaceae</taxon>
        <taxon>Ericoideae</taxon>
        <taxon>Rhodoreae</taxon>
        <taxon>Rhododendron</taxon>
    </lineage>
</organism>
<feature type="region of interest" description="Disordered" evidence="1">
    <location>
        <begin position="422"/>
        <end position="441"/>
    </location>
</feature>
<keyword evidence="4" id="KW-1185">Reference proteome</keyword>
<evidence type="ECO:0000313" key="4">
    <source>
        <dbReference type="Proteomes" id="UP000428333"/>
    </source>
</evidence>
<evidence type="ECO:0000256" key="1">
    <source>
        <dbReference type="SAM" id="MobiDB-lite"/>
    </source>
</evidence>
<dbReference type="PRINTS" id="PR00625">
    <property type="entry name" value="JDOMAIN"/>
</dbReference>
<proteinExistence type="predicted"/>
<dbReference type="AlphaFoldDB" id="A0A6A4LSB8"/>
<dbReference type="PANTHER" id="PTHR45181:SF4">
    <property type="entry name" value="HEAT SHOCK PROTEIN DNAJ WITH TETRATRICOPEPTIDE REPEAT-CONTAINING PROTEIN"/>
    <property type="match status" value="1"/>
</dbReference>
<dbReference type="PANTHER" id="PTHR45181">
    <property type="entry name" value="HEAT SHOCK PROTEIN DNAJ WITH TETRATRICOPEPTIDE REPEAT-CONTAINING PROTEIN"/>
    <property type="match status" value="1"/>
</dbReference>
<feature type="region of interest" description="Disordered" evidence="1">
    <location>
        <begin position="385"/>
        <end position="414"/>
    </location>
</feature>
<feature type="compositionally biased region" description="Polar residues" evidence="1">
    <location>
        <begin position="424"/>
        <end position="441"/>
    </location>
</feature>
<dbReference type="InterPro" id="IPR019734">
    <property type="entry name" value="TPR_rpt"/>
</dbReference>
<accession>A0A6A4LSB8</accession>
<dbReference type="Pfam" id="PF00226">
    <property type="entry name" value="DnaJ"/>
    <property type="match status" value="1"/>
</dbReference>
<dbReference type="SUPFAM" id="SSF48452">
    <property type="entry name" value="TPR-like"/>
    <property type="match status" value="1"/>
</dbReference>
<feature type="non-terminal residue" evidence="3">
    <location>
        <position position="1"/>
    </location>
</feature>
<dbReference type="Gene3D" id="1.25.40.10">
    <property type="entry name" value="Tetratricopeptide repeat domain"/>
    <property type="match status" value="1"/>
</dbReference>
<evidence type="ECO:0000313" key="3">
    <source>
        <dbReference type="EMBL" id="KAE9462173.1"/>
    </source>
</evidence>
<reference evidence="3 4" key="1">
    <citation type="journal article" date="2019" name="Genome Biol. Evol.">
        <title>The Rhododendron genome and chromosomal organization provide insight into shared whole-genome duplications across the heath family (Ericaceae).</title>
        <authorList>
            <person name="Soza V.L."/>
            <person name="Lindsley D."/>
            <person name="Waalkes A."/>
            <person name="Ramage E."/>
            <person name="Patwardhan R.P."/>
            <person name="Burton J.N."/>
            <person name="Adey A."/>
            <person name="Kumar A."/>
            <person name="Qiu R."/>
            <person name="Shendure J."/>
            <person name="Hall B."/>
        </authorList>
    </citation>
    <scope>NUCLEOTIDE SEQUENCE [LARGE SCALE GENOMIC DNA]</scope>
    <source>
        <strain evidence="3">RSF 1966-606</strain>
    </source>
</reference>
<sequence>MKQSAELLRRRPSSDAESALGVIAQALTISSYCTKLSFIYQLRKYEELIQLCEQTLGFAEMNYHVADSHSLNASFRVWRLRLSIKSYFYLGRLEEALDFLKKQEESVSTNKESESKSLASLLPLAGTIVELVRHKTAGNEAFQSGRHTEAIEHYTAALSCTVESRPFAAVCFCNRAAAYKAMGQIVDAIADCSLAIALDGNYLKAISRRATLFEMIRDYDQATADLQRLVSVLVKQVEDKAYQCGASDRSSSVNELRQAQQRLSAMEEEARKEIPLNMYLILGIDPSVTVSEIKKAYRKAALRHHPDKAGQSLAKSENGDDGLWKEVVEEVHKGADRLFKMIGQAYAVLSDSNKVSFSLSSFSPPRPSLSLSEWRSRYDLEEEMRNAQKRGNGGSASRMHTDVHNYPFERSGSRRQWQDVWRSYGNSQSRASETNRSSRYP</sequence>
<evidence type="ECO:0000259" key="2">
    <source>
        <dbReference type="PROSITE" id="PS50076"/>
    </source>
</evidence>
<name>A0A6A4LSB8_9ERIC</name>
<dbReference type="InterPro" id="IPR036869">
    <property type="entry name" value="J_dom_sf"/>
</dbReference>